<evidence type="ECO:0000313" key="1">
    <source>
        <dbReference type="EMBL" id="ALL15407.1"/>
    </source>
</evidence>
<dbReference type="InterPro" id="IPR023393">
    <property type="entry name" value="START-like_dom_sf"/>
</dbReference>
<evidence type="ECO:0000313" key="2">
    <source>
        <dbReference type="Proteomes" id="UP000056905"/>
    </source>
</evidence>
<dbReference type="AlphaFoldDB" id="A0A0P0P4H8"/>
<dbReference type="Gene3D" id="3.30.530.20">
    <property type="match status" value="1"/>
</dbReference>
<evidence type="ECO:0008006" key="3">
    <source>
        <dbReference type="Google" id="ProtNLM"/>
    </source>
</evidence>
<keyword evidence="1" id="KW-0614">Plasmid</keyword>
<reference evidence="1 2" key="1">
    <citation type="submission" date="2015-10" db="EMBL/GenBank/DDBJ databases">
        <title>Conservation of the essential genome among Caulobacter and Brevundimonas species.</title>
        <authorList>
            <person name="Scott D."/>
            <person name="Ely B."/>
        </authorList>
    </citation>
    <scope>NUCLEOTIDE SEQUENCE [LARGE SCALE GENOMIC DNA]</scope>
    <source>
        <strain evidence="1 2">CB4</strain>
        <plasmid evidence="2">CB4 Plasmid</plasmid>
    </source>
</reference>
<dbReference type="SUPFAM" id="SSF55961">
    <property type="entry name" value="Bet v1-like"/>
    <property type="match status" value="1"/>
</dbReference>
<gene>
    <name evidence="1" type="ORF">AQ619_18120</name>
</gene>
<dbReference type="KEGG" id="chq:AQ619_18120"/>
<dbReference type="EMBL" id="CP013003">
    <property type="protein sequence ID" value="ALL15407.1"/>
    <property type="molecule type" value="Genomic_DNA"/>
</dbReference>
<organism evidence="1 2">
    <name type="scientific">Caulobacter henricii</name>
    <dbReference type="NCBI Taxonomy" id="69395"/>
    <lineage>
        <taxon>Bacteria</taxon>
        <taxon>Pseudomonadati</taxon>
        <taxon>Pseudomonadota</taxon>
        <taxon>Alphaproteobacteria</taxon>
        <taxon>Caulobacterales</taxon>
        <taxon>Caulobacteraceae</taxon>
        <taxon>Caulobacter</taxon>
    </lineage>
</organism>
<name>A0A0P0P4H8_9CAUL</name>
<keyword evidence="2" id="KW-1185">Reference proteome</keyword>
<sequence>MLTSRLVLTARPEFAFKLLANSSGYADWAPFLTISPTAKGPDPDRMDFSIRINQMKKPLVLSGKITDREPHSVIAWSIGARGAFQLHERFTIKRAAAGSLIIHELAFDGLLRRLIGSPLQRLYAPVFHALDRALVRRLGAAKRLR</sequence>
<proteinExistence type="predicted"/>
<accession>A0A0P0P4H8</accession>
<dbReference type="Pfam" id="PF10604">
    <property type="entry name" value="Polyketide_cyc2"/>
    <property type="match status" value="1"/>
</dbReference>
<protein>
    <recommendedName>
        <fullName evidence="3">Polyketide cyclase</fullName>
    </recommendedName>
</protein>
<dbReference type="Proteomes" id="UP000056905">
    <property type="component" value="Plasmid pCB4"/>
</dbReference>
<geneLocation type="plasmid" evidence="2">
    <name>CB4 Plasmid</name>
</geneLocation>
<dbReference type="InterPro" id="IPR019587">
    <property type="entry name" value="Polyketide_cyclase/dehydratase"/>
</dbReference>